<evidence type="ECO:0000256" key="1">
    <source>
        <dbReference type="SAM" id="SignalP"/>
    </source>
</evidence>
<feature type="chain" id="PRO_5012029937" evidence="1">
    <location>
        <begin position="21"/>
        <end position="426"/>
    </location>
</feature>
<proteinExistence type="predicted"/>
<accession>A0A1T5L8W1</accession>
<organism evidence="3 4">
    <name type="scientific">Pseudoxanthomonas indica</name>
    <dbReference type="NCBI Taxonomy" id="428993"/>
    <lineage>
        <taxon>Bacteria</taxon>
        <taxon>Pseudomonadati</taxon>
        <taxon>Pseudomonadota</taxon>
        <taxon>Gammaproteobacteria</taxon>
        <taxon>Lysobacterales</taxon>
        <taxon>Lysobacteraceae</taxon>
        <taxon>Pseudoxanthomonas</taxon>
    </lineage>
</organism>
<reference evidence="3 4" key="1">
    <citation type="submission" date="2017-02" db="EMBL/GenBank/DDBJ databases">
        <authorList>
            <person name="Peterson S.W."/>
        </authorList>
    </citation>
    <scope>NUCLEOTIDE SEQUENCE [LARGE SCALE GENOMIC DNA]</scope>
    <source>
        <strain evidence="3 4">P15</strain>
    </source>
</reference>
<protein>
    <submittedName>
        <fullName evidence="3">CubicO group peptidase, beta-lactamase class C family</fullName>
    </submittedName>
</protein>
<dbReference type="RefSeq" id="WP_229730704.1">
    <property type="nucleotide sequence ID" value="NZ_BMCL01000001.1"/>
</dbReference>
<dbReference type="Pfam" id="PF00144">
    <property type="entry name" value="Beta-lactamase"/>
    <property type="match status" value="1"/>
</dbReference>
<feature type="domain" description="Beta-lactamase-related" evidence="2">
    <location>
        <begin position="56"/>
        <end position="404"/>
    </location>
</feature>
<name>A0A1T5L8W1_9GAMM</name>
<dbReference type="EMBL" id="FUZV01000002">
    <property type="protein sequence ID" value="SKC72442.1"/>
    <property type="molecule type" value="Genomic_DNA"/>
</dbReference>
<dbReference type="Gene3D" id="3.40.710.10">
    <property type="entry name" value="DD-peptidase/beta-lactamase superfamily"/>
    <property type="match status" value="1"/>
</dbReference>
<dbReference type="InterPro" id="IPR050789">
    <property type="entry name" value="Diverse_Enzym_Activities"/>
</dbReference>
<keyword evidence="4" id="KW-1185">Reference proteome</keyword>
<dbReference type="AlphaFoldDB" id="A0A1T5L8W1"/>
<gene>
    <name evidence="3" type="ORF">SAMN06296058_2138</name>
</gene>
<dbReference type="InterPro" id="IPR012338">
    <property type="entry name" value="Beta-lactam/transpept-like"/>
</dbReference>
<dbReference type="PANTHER" id="PTHR43283">
    <property type="entry name" value="BETA-LACTAMASE-RELATED"/>
    <property type="match status" value="1"/>
</dbReference>
<dbReference type="SUPFAM" id="SSF56601">
    <property type="entry name" value="beta-lactamase/transpeptidase-like"/>
    <property type="match status" value="1"/>
</dbReference>
<dbReference type="PANTHER" id="PTHR43283:SF3">
    <property type="entry name" value="BETA-LACTAMASE FAMILY PROTEIN (AFU_ORTHOLOGUE AFUA_5G07500)"/>
    <property type="match status" value="1"/>
</dbReference>
<evidence type="ECO:0000313" key="3">
    <source>
        <dbReference type="EMBL" id="SKC72442.1"/>
    </source>
</evidence>
<feature type="signal peptide" evidence="1">
    <location>
        <begin position="1"/>
        <end position="20"/>
    </location>
</feature>
<evidence type="ECO:0000259" key="2">
    <source>
        <dbReference type="Pfam" id="PF00144"/>
    </source>
</evidence>
<sequence>MIKASTWTLALLLLAGPLMAQQKTASPATPAADVPAPSTSTQAPVASVRVSFDRAGVTRVQAQGWADIAGGRRISADDPVRIASISKLVTAVGVMRLVEAGQLDLDADVSDTLGWPLRHPQFPETPISLRLLLSHRAGLTDAAGYYAVPLGGQVRDLLADPRAWDAAHAPGSFFRYANVNFPLIAAVMEKATGERFDQLMDRLVIKPLKLSACFNWATCDQATLARAVVLYDAEHTPVRDDLHGQRPDCVVVAAEDGNCDLSRWRAGDNGALFSPQGGLRISARDLASLGRLLLNQGEVDGVRLLTPASIKTLTQVQWTFDGGNGMTSEEDPSGQGGSGFLCRYALAVMHLATKAPGCHDDPFGDGRQRIGHSGSAYGLLSGLWVDPQRGEGVVYFVTGMPDARGGGHSAYSAIEEMMAQGTLASP</sequence>
<dbReference type="InterPro" id="IPR001466">
    <property type="entry name" value="Beta-lactam-related"/>
</dbReference>
<keyword evidence="1" id="KW-0732">Signal</keyword>
<evidence type="ECO:0000313" key="4">
    <source>
        <dbReference type="Proteomes" id="UP000190341"/>
    </source>
</evidence>
<dbReference type="Proteomes" id="UP000190341">
    <property type="component" value="Unassembled WGS sequence"/>
</dbReference>
<dbReference type="STRING" id="428993.SAMN06296058_2138"/>